<reference evidence="2 3" key="1">
    <citation type="journal article" date="2014" name="Genome Announc.">
        <title>Comparative Genome Analysis of Two Isolates of the Fish Pathogen Piscirickettsia salmonis from Different Hosts Reveals Major Differences in Virulence-Associated Secretion Systems.</title>
        <authorList>
            <person name="Bohle H."/>
            <person name="Henriquez P."/>
            <person name="Grothusen H."/>
            <person name="Navas E."/>
            <person name="Sandoval A."/>
            <person name="Bustamante F."/>
            <person name="Bustos P."/>
            <person name="Mancilla M."/>
        </authorList>
    </citation>
    <scope>NUCLEOTIDE SEQUENCE [LARGE SCALE GENOMIC DNA]</scope>
    <source>
        <strain evidence="3">B1-32597</strain>
    </source>
</reference>
<feature type="compositionally biased region" description="Polar residues" evidence="1">
    <location>
        <begin position="76"/>
        <end position="90"/>
    </location>
</feature>
<evidence type="ECO:0000313" key="3">
    <source>
        <dbReference type="Proteomes" id="UP000029558"/>
    </source>
</evidence>
<dbReference type="Proteomes" id="UP000029558">
    <property type="component" value="Chromosome"/>
</dbReference>
<organism evidence="2 3">
    <name type="scientific">Piscirickettsia salmonis</name>
    <dbReference type="NCBI Taxonomy" id="1238"/>
    <lineage>
        <taxon>Bacteria</taxon>
        <taxon>Pseudomonadati</taxon>
        <taxon>Pseudomonadota</taxon>
        <taxon>Gammaproteobacteria</taxon>
        <taxon>Thiotrichales</taxon>
        <taxon>Piscirickettsiaceae</taxon>
        <taxon>Piscirickettsia</taxon>
    </lineage>
</organism>
<dbReference type="OrthoDB" id="9807902at2"/>
<dbReference type="RefSeq" id="WP_017378171.1">
    <property type="nucleotide sequence ID" value="NZ_CP012508.1"/>
</dbReference>
<dbReference type="EMBL" id="CP012508">
    <property type="protein sequence ID" value="ALB21541.1"/>
    <property type="molecule type" value="Genomic_DNA"/>
</dbReference>
<dbReference type="InterPro" id="IPR008727">
    <property type="entry name" value="PAAR_motif"/>
</dbReference>
<protein>
    <submittedName>
        <fullName evidence="2">PAAR motif family protein</fullName>
    </submittedName>
</protein>
<dbReference type="AlphaFoldDB" id="A0A1L6TGJ6"/>
<evidence type="ECO:0000256" key="1">
    <source>
        <dbReference type="SAM" id="MobiDB-lite"/>
    </source>
</evidence>
<feature type="region of interest" description="Disordered" evidence="1">
    <location>
        <begin position="74"/>
        <end position="96"/>
    </location>
</feature>
<gene>
    <name evidence="2" type="ORF">KU39_357</name>
</gene>
<dbReference type="Pfam" id="PF05488">
    <property type="entry name" value="PAAR_motif"/>
    <property type="match status" value="1"/>
</dbReference>
<sequence length="96" mass="9645">MGQVRPAARKGDSTTANVANVGVIGGHLIGGSPDVFINKQPAARVQDAGQYCIAVINQVTEGAQTVLINGKPAAKKTSSMSLSGQVTSGSPDVLLG</sequence>
<proteinExistence type="predicted"/>
<dbReference type="Gene3D" id="2.60.200.60">
    <property type="match status" value="2"/>
</dbReference>
<name>A0A1L6TGJ6_PISSA</name>
<evidence type="ECO:0000313" key="2">
    <source>
        <dbReference type="EMBL" id="ALB21541.1"/>
    </source>
</evidence>
<accession>A0A1L6TGJ6</accession>